<dbReference type="EMBL" id="JABAHT010000245">
    <property type="protein sequence ID" value="KAF4660051.1"/>
    <property type="molecule type" value="Genomic_DNA"/>
</dbReference>
<organism evidence="1 2">
    <name type="scientific">Perkinsus olseni</name>
    <name type="common">Perkinsus atlanticus</name>
    <dbReference type="NCBI Taxonomy" id="32597"/>
    <lineage>
        <taxon>Eukaryota</taxon>
        <taxon>Sar</taxon>
        <taxon>Alveolata</taxon>
        <taxon>Perkinsozoa</taxon>
        <taxon>Perkinsea</taxon>
        <taxon>Perkinsida</taxon>
        <taxon>Perkinsidae</taxon>
        <taxon>Perkinsus</taxon>
    </lineage>
</organism>
<protein>
    <recommendedName>
        <fullName evidence="3">AP2/ERF domain-containing protein</fullName>
    </recommendedName>
</protein>
<sequence>MTSSFSRLGTSILAGAGQRSPSLWSSCQARGFAGRAGGLKRLLKSRKPGTVWQTGIGKRMELWWPQQTRKSRTPFYENSRLHLIYDFRLKRWSVMWYRYGLQVFRQFSVKGRSEKFEKARMEALILFRQLRRTGKLGRARPDVCPSGVRGVHFDQKEKAWTCWWGEAGVRRYAVFPTADCGGFDASFKEAVKLRTKKNREQYKFWLQRYCGPRPTTTRSSFSSGADTGVRASLWGQRGLSHATARVAVSVNLVLLLSRRVINTVISPSSSYGCISLHREGTTLPRGRLPLPDSSSAQ</sequence>
<gene>
    <name evidence="1" type="ORF">FOZ61_004283</name>
</gene>
<name>A0A7J6LMA6_PEROL</name>
<dbReference type="AlphaFoldDB" id="A0A7J6LMA6"/>
<accession>A0A7J6LMA6</accession>
<proteinExistence type="predicted"/>
<evidence type="ECO:0008006" key="3">
    <source>
        <dbReference type="Google" id="ProtNLM"/>
    </source>
</evidence>
<evidence type="ECO:0000313" key="2">
    <source>
        <dbReference type="Proteomes" id="UP000570595"/>
    </source>
</evidence>
<dbReference type="Proteomes" id="UP000570595">
    <property type="component" value="Unassembled WGS sequence"/>
</dbReference>
<dbReference type="Gene3D" id="1.20.5.2050">
    <property type="match status" value="1"/>
</dbReference>
<reference evidence="1 2" key="1">
    <citation type="submission" date="2020-04" db="EMBL/GenBank/DDBJ databases">
        <title>Perkinsus olseni comparative genomics.</title>
        <authorList>
            <person name="Bogema D.R."/>
        </authorList>
    </citation>
    <scope>NUCLEOTIDE SEQUENCE [LARGE SCALE GENOMIC DNA]</scope>
    <source>
        <strain evidence="1">ATCC PRA-179</strain>
    </source>
</reference>
<comment type="caution">
    <text evidence="1">The sequence shown here is derived from an EMBL/GenBank/DDBJ whole genome shotgun (WGS) entry which is preliminary data.</text>
</comment>
<dbReference type="OrthoDB" id="405976at2759"/>
<evidence type="ECO:0000313" key="1">
    <source>
        <dbReference type="EMBL" id="KAF4660051.1"/>
    </source>
</evidence>